<evidence type="ECO:0000313" key="1">
    <source>
        <dbReference type="EMBL" id="MBW0473689.1"/>
    </source>
</evidence>
<name>A0A9Q3BY57_9BASI</name>
<sequence>MIDTNGETHSQFAEEKYIVNSETGLHQILRQILPKAKQNNIAKTEIIHTASELCHKNSRAPNFILWVCSECRHPWSAHTQLGSRSFSGGPDASVLGVRRQILKQVTDSFVIVFLGMAQTILPACTRNPHTTAVAGMSQKIHTLSPTLQKILESCSRQIIGFCS</sequence>
<accession>A0A9Q3BY57</accession>
<evidence type="ECO:0000313" key="2">
    <source>
        <dbReference type="Proteomes" id="UP000765509"/>
    </source>
</evidence>
<reference evidence="1" key="1">
    <citation type="submission" date="2021-03" db="EMBL/GenBank/DDBJ databases">
        <title>Draft genome sequence of rust myrtle Austropuccinia psidii MF-1, a brazilian biotype.</title>
        <authorList>
            <person name="Quecine M.C."/>
            <person name="Pachon D.M.R."/>
            <person name="Bonatelli M.L."/>
            <person name="Correr F.H."/>
            <person name="Franceschini L.M."/>
            <person name="Leite T.F."/>
            <person name="Margarido G.R.A."/>
            <person name="Almeida C.A."/>
            <person name="Ferrarezi J.A."/>
            <person name="Labate C.A."/>
        </authorList>
    </citation>
    <scope>NUCLEOTIDE SEQUENCE</scope>
    <source>
        <strain evidence="1">MF-1</strain>
    </source>
</reference>
<organism evidence="1 2">
    <name type="scientific">Austropuccinia psidii MF-1</name>
    <dbReference type="NCBI Taxonomy" id="1389203"/>
    <lineage>
        <taxon>Eukaryota</taxon>
        <taxon>Fungi</taxon>
        <taxon>Dikarya</taxon>
        <taxon>Basidiomycota</taxon>
        <taxon>Pucciniomycotina</taxon>
        <taxon>Pucciniomycetes</taxon>
        <taxon>Pucciniales</taxon>
        <taxon>Sphaerophragmiaceae</taxon>
        <taxon>Austropuccinia</taxon>
    </lineage>
</organism>
<dbReference type="AlphaFoldDB" id="A0A9Q3BY57"/>
<dbReference type="Proteomes" id="UP000765509">
    <property type="component" value="Unassembled WGS sequence"/>
</dbReference>
<comment type="caution">
    <text evidence="1">The sequence shown here is derived from an EMBL/GenBank/DDBJ whole genome shotgun (WGS) entry which is preliminary data.</text>
</comment>
<protein>
    <submittedName>
        <fullName evidence="1">Uncharacterized protein</fullName>
    </submittedName>
</protein>
<proteinExistence type="predicted"/>
<feature type="non-terminal residue" evidence="1">
    <location>
        <position position="1"/>
    </location>
</feature>
<dbReference type="EMBL" id="AVOT02003498">
    <property type="protein sequence ID" value="MBW0473689.1"/>
    <property type="molecule type" value="Genomic_DNA"/>
</dbReference>
<gene>
    <name evidence="1" type="ORF">O181_013404</name>
</gene>
<keyword evidence="2" id="KW-1185">Reference proteome</keyword>